<accession>A0A7J7HBE9</accession>
<dbReference type="EMBL" id="JACBKZ010000006">
    <property type="protein sequence ID" value="KAF5949204.1"/>
    <property type="molecule type" value="Genomic_DNA"/>
</dbReference>
<reference evidence="2" key="1">
    <citation type="journal article" date="2020" name="Nat. Commun.">
        <title>Genome assembly of wild tea tree DASZ reveals pedigree and selection history of tea varieties.</title>
        <authorList>
            <person name="Zhang W."/>
            <person name="Zhang Y."/>
            <person name="Qiu H."/>
            <person name="Guo Y."/>
            <person name="Wan H."/>
            <person name="Zhang X."/>
            <person name="Scossa F."/>
            <person name="Alseekh S."/>
            <person name="Zhang Q."/>
            <person name="Wang P."/>
            <person name="Xu L."/>
            <person name="Schmidt M.H."/>
            <person name="Jia X."/>
            <person name="Li D."/>
            <person name="Zhu A."/>
            <person name="Guo F."/>
            <person name="Chen W."/>
            <person name="Ni D."/>
            <person name="Usadel B."/>
            <person name="Fernie A.R."/>
            <person name="Wen W."/>
        </authorList>
    </citation>
    <scope>NUCLEOTIDE SEQUENCE [LARGE SCALE GENOMIC DNA]</scope>
    <source>
        <strain evidence="2">cv. G240</strain>
    </source>
</reference>
<dbReference type="Proteomes" id="UP000593564">
    <property type="component" value="Unassembled WGS sequence"/>
</dbReference>
<organism evidence="1 2">
    <name type="scientific">Camellia sinensis</name>
    <name type="common">Tea plant</name>
    <name type="synonym">Thea sinensis</name>
    <dbReference type="NCBI Taxonomy" id="4442"/>
    <lineage>
        <taxon>Eukaryota</taxon>
        <taxon>Viridiplantae</taxon>
        <taxon>Streptophyta</taxon>
        <taxon>Embryophyta</taxon>
        <taxon>Tracheophyta</taxon>
        <taxon>Spermatophyta</taxon>
        <taxon>Magnoliopsida</taxon>
        <taxon>eudicotyledons</taxon>
        <taxon>Gunneridae</taxon>
        <taxon>Pentapetalae</taxon>
        <taxon>asterids</taxon>
        <taxon>Ericales</taxon>
        <taxon>Theaceae</taxon>
        <taxon>Camellia</taxon>
    </lineage>
</organism>
<reference evidence="1 2" key="2">
    <citation type="submission" date="2020-07" db="EMBL/GenBank/DDBJ databases">
        <title>Genome assembly of wild tea tree DASZ reveals pedigree and selection history of tea varieties.</title>
        <authorList>
            <person name="Zhang W."/>
        </authorList>
    </citation>
    <scope>NUCLEOTIDE SEQUENCE [LARGE SCALE GENOMIC DNA]</scope>
    <source>
        <strain evidence="2">cv. G240</strain>
        <tissue evidence="1">Leaf</tissue>
    </source>
</reference>
<dbReference type="AlphaFoldDB" id="A0A7J7HBE9"/>
<gene>
    <name evidence="1" type="ORF">HYC85_015161</name>
</gene>
<proteinExistence type="predicted"/>
<evidence type="ECO:0000313" key="1">
    <source>
        <dbReference type="EMBL" id="KAF5949204.1"/>
    </source>
</evidence>
<sequence length="146" mass="16079">MCGFYCSSTPQQTQPPSCLFSVVTYSRGPQLKIVPTGDLILHDSDGTFLFGSHLITQLTPYLLARLCFLARSLPPAHPHRIGLQKIPFTSSSSTQFISSEERGVRSKVPGSEAKICWAARPGPHPRANLEWVRVTILCNWAIASKV</sequence>
<protein>
    <submittedName>
        <fullName evidence="1">Uncharacterized protein</fullName>
    </submittedName>
</protein>
<evidence type="ECO:0000313" key="2">
    <source>
        <dbReference type="Proteomes" id="UP000593564"/>
    </source>
</evidence>
<comment type="caution">
    <text evidence="1">The sequence shown here is derived from an EMBL/GenBank/DDBJ whole genome shotgun (WGS) entry which is preliminary data.</text>
</comment>
<name>A0A7J7HBE9_CAMSI</name>
<keyword evidence="2" id="KW-1185">Reference proteome</keyword>